<keyword evidence="3" id="KW-1185">Reference proteome</keyword>
<dbReference type="Proteomes" id="UP000887116">
    <property type="component" value="Unassembled WGS sequence"/>
</dbReference>
<accession>A0A8X6HR81</accession>
<feature type="region of interest" description="Disordered" evidence="1">
    <location>
        <begin position="1"/>
        <end position="22"/>
    </location>
</feature>
<evidence type="ECO:0000313" key="3">
    <source>
        <dbReference type="Proteomes" id="UP000887116"/>
    </source>
</evidence>
<dbReference type="AlphaFoldDB" id="A0A8X6HR81"/>
<protein>
    <submittedName>
        <fullName evidence="2">Uncharacterized protein</fullName>
    </submittedName>
</protein>
<comment type="caution">
    <text evidence="2">The sequence shown here is derived from an EMBL/GenBank/DDBJ whole genome shotgun (WGS) entry which is preliminary data.</text>
</comment>
<reference evidence="2" key="1">
    <citation type="submission" date="2020-07" db="EMBL/GenBank/DDBJ databases">
        <title>Multicomponent nature underlies the extraordinary mechanical properties of spider dragline silk.</title>
        <authorList>
            <person name="Kono N."/>
            <person name="Nakamura H."/>
            <person name="Mori M."/>
            <person name="Yoshida Y."/>
            <person name="Ohtoshi R."/>
            <person name="Malay A.D."/>
            <person name="Moran D.A.P."/>
            <person name="Tomita M."/>
            <person name="Numata K."/>
            <person name="Arakawa K."/>
        </authorList>
    </citation>
    <scope>NUCLEOTIDE SEQUENCE</scope>
</reference>
<evidence type="ECO:0000313" key="2">
    <source>
        <dbReference type="EMBL" id="GFR28098.1"/>
    </source>
</evidence>
<proteinExistence type="predicted"/>
<sequence>MIASNPTQLGEPNTGCQKPISPTFQIRPSKRMLSSACSVKTPVGSRVEFDASHYFFNKRILKLVLNKKGPLRRSNFQIFTTWRREDHQCLKMLRRATMRRIHAQEQNPVNHFVVK</sequence>
<organism evidence="2 3">
    <name type="scientific">Trichonephila clavata</name>
    <name type="common">Joro spider</name>
    <name type="synonym">Nephila clavata</name>
    <dbReference type="NCBI Taxonomy" id="2740835"/>
    <lineage>
        <taxon>Eukaryota</taxon>
        <taxon>Metazoa</taxon>
        <taxon>Ecdysozoa</taxon>
        <taxon>Arthropoda</taxon>
        <taxon>Chelicerata</taxon>
        <taxon>Arachnida</taxon>
        <taxon>Araneae</taxon>
        <taxon>Araneomorphae</taxon>
        <taxon>Entelegynae</taxon>
        <taxon>Araneoidea</taxon>
        <taxon>Nephilidae</taxon>
        <taxon>Trichonephila</taxon>
    </lineage>
</organism>
<dbReference type="EMBL" id="BMAO01038979">
    <property type="protein sequence ID" value="GFR28098.1"/>
    <property type="molecule type" value="Genomic_DNA"/>
</dbReference>
<name>A0A8X6HR81_TRICU</name>
<gene>
    <name evidence="2" type="ORF">TNCT_363051</name>
</gene>
<evidence type="ECO:0000256" key="1">
    <source>
        <dbReference type="SAM" id="MobiDB-lite"/>
    </source>
</evidence>